<dbReference type="Gene3D" id="1.10.150.130">
    <property type="match status" value="1"/>
</dbReference>
<dbReference type="PANTHER" id="PTHR30349:SF64">
    <property type="entry name" value="PROPHAGE INTEGRASE INTD-RELATED"/>
    <property type="match status" value="1"/>
</dbReference>
<evidence type="ECO:0000256" key="4">
    <source>
        <dbReference type="SAM" id="MobiDB-lite"/>
    </source>
</evidence>
<dbReference type="InterPro" id="IPR002104">
    <property type="entry name" value="Integrase_catalytic"/>
</dbReference>
<name>A0A4Q2RPM9_9ACTN</name>
<dbReference type="InterPro" id="IPR013762">
    <property type="entry name" value="Integrase-like_cat_sf"/>
</dbReference>
<evidence type="ECO:0000256" key="3">
    <source>
        <dbReference type="ARBA" id="ARBA00023172"/>
    </source>
</evidence>
<dbReference type="InterPro" id="IPR050090">
    <property type="entry name" value="Tyrosine_recombinase_XerCD"/>
</dbReference>
<proteinExistence type="inferred from homology"/>
<keyword evidence="3" id="KW-0233">DNA recombination</keyword>
<dbReference type="Pfam" id="PF00589">
    <property type="entry name" value="Phage_integrase"/>
    <property type="match status" value="1"/>
</dbReference>
<evidence type="ECO:0000313" key="6">
    <source>
        <dbReference type="EMBL" id="RYB89615.1"/>
    </source>
</evidence>
<feature type="region of interest" description="Disordered" evidence="4">
    <location>
        <begin position="1"/>
        <end position="32"/>
    </location>
</feature>
<dbReference type="Proteomes" id="UP000291838">
    <property type="component" value="Unassembled WGS sequence"/>
</dbReference>
<dbReference type="Gene3D" id="1.10.443.10">
    <property type="entry name" value="Intergrase catalytic core"/>
    <property type="match status" value="1"/>
</dbReference>
<evidence type="ECO:0000256" key="2">
    <source>
        <dbReference type="ARBA" id="ARBA00023125"/>
    </source>
</evidence>
<keyword evidence="7" id="KW-1185">Reference proteome</keyword>
<evidence type="ECO:0000256" key="1">
    <source>
        <dbReference type="ARBA" id="ARBA00008857"/>
    </source>
</evidence>
<dbReference type="GO" id="GO:0006310">
    <property type="term" value="P:DNA recombination"/>
    <property type="evidence" value="ECO:0007669"/>
    <property type="project" value="UniProtKB-KW"/>
</dbReference>
<reference evidence="6 7" key="1">
    <citation type="submission" date="2019-01" db="EMBL/GenBank/DDBJ databases">
        <title>Novel species of Nocardioides.</title>
        <authorList>
            <person name="Liu Q."/>
            <person name="Xin Y.-H."/>
        </authorList>
    </citation>
    <scope>NUCLEOTIDE SEQUENCE [LARGE SCALE GENOMIC DNA]</scope>
    <source>
        <strain evidence="6 7">HLT3-15</strain>
    </source>
</reference>
<keyword evidence="2" id="KW-0238">DNA-binding</keyword>
<dbReference type="AlphaFoldDB" id="A0A4Q2RPM9"/>
<dbReference type="PROSITE" id="PS51898">
    <property type="entry name" value="TYR_RECOMBINASE"/>
    <property type="match status" value="1"/>
</dbReference>
<dbReference type="PANTHER" id="PTHR30349">
    <property type="entry name" value="PHAGE INTEGRASE-RELATED"/>
    <property type="match status" value="1"/>
</dbReference>
<dbReference type="CDD" id="cd00397">
    <property type="entry name" value="DNA_BRE_C"/>
    <property type="match status" value="1"/>
</dbReference>
<dbReference type="OrthoDB" id="1822491at2"/>
<comment type="caution">
    <text evidence="6">The sequence shown here is derived from an EMBL/GenBank/DDBJ whole genome shotgun (WGS) entry which is preliminary data.</text>
</comment>
<protein>
    <recommendedName>
        <fullName evidence="5">Tyr recombinase domain-containing protein</fullName>
    </recommendedName>
</protein>
<dbReference type="GO" id="GO:0015074">
    <property type="term" value="P:DNA integration"/>
    <property type="evidence" value="ECO:0007669"/>
    <property type="project" value="InterPro"/>
</dbReference>
<sequence>MPTQETMTVPRPTTPPYELGRITLSPHPTSPGQFRARGYYKDRRNVRREATAAGSSRAAATRALRAKVAAAERDHAGGTAELNNETRVDAAAEIWLTRKRNQRKRGGGALAPVTIADYEGYVGRVIKGSAIAALTVSQVNSIAVIEHWLTEIANTRGNVAALQSRKVLGGILTLAERVDAIPASVMRRVELPVAAPGTAGDRSCRDPEDCDGNCGGRHLDTRRAFTIEEMKRVQCAADASSADIGDLVAFLFGTGARISEALRHTAWADVDLDAQRVRVRGTKTRQADRVLALSDALTERLRIRAGHFGTEGQVFGTTRFSISRKGANILGKPRDRQNVLRAIRKVLTEADARWAGSHSFRRTVATWMDQAGAPLAEIGAQLGHSDLNVTAHYLGRTTPPTRAASIMVLPDFETSESGE</sequence>
<evidence type="ECO:0000259" key="5">
    <source>
        <dbReference type="PROSITE" id="PS51898"/>
    </source>
</evidence>
<accession>A0A4Q2RPM9</accession>
<evidence type="ECO:0000313" key="7">
    <source>
        <dbReference type="Proteomes" id="UP000291838"/>
    </source>
</evidence>
<dbReference type="GO" id="GO:0003677">
    <property type="term" value="F:DNA binding"/>
    <property type="evidence" value="ECO:0007669"/>
    <property type="project" value="UniProtKB-KW"/>
</dbReference>
<dbReference type="EMBL" id="SDWS01000006">
    <property type="protein sequence ID" value="RYB89615.1"/>
    <property type="molecule type" value="Genomic_DNA"/>
</dbReference>
<dbReference type="InterPro" id="IPR011010">
    <property type="entry name" value="DNA_brk_join_enz"/>
</dbReference>
<dbReference type="RefSeq" id="WP_129476625.1">
    <property type="nucleotide sequence ID" value="NZ_SDWS01000006.1"/>
</dbReference>
<comment type="similarity">
    <text evidence="1">Belongs to the 'phage' integrase family.</text>
</comment>
<dbReference type="InterPro" id="IPR010998">
    <property type="entry name" value="Integrase_recombinase_N"/>
</dbReference>
<feature type="domain" description="Tyr recombinase" evidence="5">
    <location>
        <begin position="220"/>
        <end position="407"/>
    </location>
</feature>
<dbReference type="SUPFAM" id="SSF56349">
    <property type="entry name" value="DNA breaking-rejoining enzymes"/>
    <property type="match status" value="1"/>
</dbReference>
<gene>
    <name evidence="6" type="ORF">EUA06_13465</name>
</gene>
<organism evidence="6 7">
    <name type="scientific">Nocardioides glacieisoli</name>
    <dbReference type="NCBI Taxonomy" id="1168730"/>
    <lineage>
        <taxon>Bacteria</taxon>
        <taxon>Bacillati</taxon>
        <taxon>Actinomycetota</taxon>
        <taxon>Actinomycetes</taxon>
        <taxon>Propionibacteriales</taxon>
        <taxon>Nocardioidaceae</taxon>
        <taxon>Nocardioides</taxon>
    </lineage>
</organism>